<keyword evidence="6" id="KW-1185">Reference proteome</keyword>
<keyword evidence="2" id="KW-0521">NADP</keyword>
<evidence type="ECO:0000256" key="2">
    <source>
        <dbReference type="ARBA" id="ARBA00022857"/>
    </source>
</evidence>
<dbReference type="InterPro" id="IPR002347">
    <property type="entry name" value="SDR_fam"/>
</dbReference>
<dbReference type="InterPro" id="IPR036291">
    <property type="entry name" value="NAD(P)-bd_dom_sf"/>
</dbReference>
<evidence type="ECO:0000313" key="5">
    <source>
        <dbReference type="EMBL" id="TFK20291.1"/>
    </source>
</evidence>
<reference evidence="5 6" key="1">
    <citation type="journal article" date="2019" name="Nat. Ecol. Evol.">
        <title>Megaphylogeny resolves global patterns of mushroom evolution.</title>
        <authorList>
            <person name="Varga T."/>
            <person name="Krizsan K."/>
            <person name="Foldi C."/>
            <person name="Dima B."/>
            <person name="Sanchez-Garcia M."/>
            <person name="Sanchez-Ramirez S."/>
            <person name="Szollosi G.J."/>
            <person name="Szarkandi J.G."/>
            <person name="Papp V."/>
            <person name="Albert L."/>
            <person name="Andreopoulos W."/>
            <person name="Angelini C."/>
            <person name="Antonin V."/>
            <person name="Barry K.W."/>
            <person name="Bougher N.L."/>
            <person name="Buchanan P."/>
            <person name="Buyck B."/>
            <person name="Bense V."/>
            <person name="Catcheside P."/>
            <person name="Chovatia M."/>
            <person name="Cooper J."/>
            <person name="Damon W."/>
            <person name="Desjardin D."/>
            <person name="Finy P."/>
            <person name="Geml J."/>
            <person name="Haridas S."/>
            <person name="Hughes K."/>
            <person name="Justo A."/>
            <person name="Karasinski D."/>
            <person name="Kautmanova I."/>
            <person name="Kiss B."/>
            <person name="Kocsube S."/>
            <person name="Kotiranta H."/>
            <person name="LaButti K.M."/>
            <person name="Lechner B.E."/>
            <person name="Liimatainen K."/>
            <person name="Lipzen A."/>
            <person name="Lukacs Z."/>
            <person name="Mihaltcheva S."/>
            <person name="Morgado L.N."/>
            <person name="Niskanen T."/>
            <person name="Noordeloos M.E."/>
            <person name="Ohm R.A."/>
            <person name="Ortiz-Santana B."/>
            <person name="Ovrebo C."/>
            <person name="Racz N."/>
            <person name="Riley R."/>
            <person name="Savchenko A."/>
            <person name="Shiryaev A."/>
            <person name="Soop K."/>
            <person name="Spirin V."/>
            <person name="Szebenyi C."/>
            <person name="Tomsovsky M."/>
            <person name="Tulloss R.E."/>
            <person name="Uehling J."/>
            <person name="Grigoriev I.V."/>
            <person name="Vagvolgyi C."/>
            <person name="Papp T."/>
            <person name="Martin F.M."/>
            <person name="Miettinen O."/>
            <person name="Hibbett D.S."/>
            <person name="Nagy L.G."/>
        </authorList>
    </citation>
    <scope>NUCLEOTIDE SEQUENCE [LARGE SCALE GENOMIC DNA]</scope>
    <source>
        <strain evidence="5 6">CBS 121175</strain>
    </source>
</reference>
<evidence type="ECO:0000313" key="6">
    <source>
        <dbReference type="Proteomes" id="UP000307440"/>
    </source>
</evidence>
<accession>A0A5C3KJ44</accession>
<dbReference type="EMBL" id="ML210305">
    <property type="protein sequence ID" value="TFK20291.1"/>
    <property type="molecule type" value="Genomic_DNA"/>
</dbReference>
<name>A0A5C3KJ44_COPMA</name>
<comment type="similarity">
    <text evidence="1 4">Belongs to the short-chain dehydrogenases/reductases (SDR) family.</text>
</comment>
<dbReference type="PRINTS" id="PR00081">
    <property type="entry name" value="GDHRDH"/>
</dbReference>
<dbReference type="GO" id="GO:0016491">
    <property type="term" value="F:oxidoreductase activity"/>
    <property type="evidence" value="ECO:0007669"/>
    <property type="project" value="UniProtKB-KW"/>
</dbReference>
<dbReference type="PANTHER" id="PTHR43963:SF6">
    <property type="entry name" value="CHAIN DEHYDROGENASE FAMILY PROTEIN, PUTATIVE (AFU_ORTHOLOGUE AFUA_3G15350)-RELATED"/>
    <property type="match status" value="1"/>
</dbReference>
<sequence>MSRVILITGANSGIGYELVRLLAEKGHKIYLGARNLKSGQDAARRLASDGVQNVHPIQIDPSETTEAVRDHIEKVDGKLDVLVNNAGVGNFDKPQSPDVIQLPVLRAVFETNFFGLVQTTTTLLPLVRKSSNGVILNVSSDLASNALQARPDADFHYFSAYNASKVAVNSYTISLAGVLKKEGSNIKVNSATPGLTATKLTGNAPSGKTPQEGARSLIPWALLDKDGVTGHFFDDAGNKFPW</sequence>
<dbReference type="Proteomes" id="UP000307440">
    <property type="component" value="Unassembled WGS sequence"/>
</dbReference>
<dbReference type="STRING" id="230819.A0A5C3KJ44"/>
<dbReference type="PRINTS" id="PR00080">
    <property type="entry name" value="SDRFAMILY"/>
</dbReference>
<evidence type="ECO:0000256" key="1">
    <source>
        <dbReference type="ARBA" id="ARBA00006484"/>
    </source>
</evidence>
<keyword evidence="3" id="KW-0560">Oxidoreductase</keyword>
<gene>
    <name evidence="5" type="ORF">FA15DRAFT_689202</name>
</gene>
<dbReference type="AlphaFoldDB" id="A0A5C3KJ44"/>
<dbReference type="OrthoDB" id="1933717at2759"/>
<dbReference type="Pfam" id="PF00106">
    <property type="entry name" value="adh_short"/>
    <property type="match status" value="1"/>
</dbReference>
<proteinExistence type="inferred from homology"/>
<organism evidence="5 6">
    <name type="scientific">Coprinopsis marcescibilis</name>
    <name type="common">Agaric fungus</name>
    <name type="synonym">Psathyrella marcescibilis</name>
    <dbReference type="NCBI Taxonomy" id="230819"/>
    <lineage>
        <taxon>Eukaryota</taxon>
        <taxon>Fungi</taxon>
        <taxon>Dikarya</taxon>
        <taxon>Basidiomycota</taxon>
        <taxon>Agaricomycotina</taxon>
        <taxon>Agaricomycetes</taxon>
        <taxon>Agaricomycetidae</taxon>
        <taxon>Agaricales</taxon>
        <taxon>Agaricineae</taxon>
        <taxon>Psathyrellaceae</taxon>
        <taxon>Coprinopsis</taxon>
    </lineage>
</organism>
<dbReference type="Gene3D" id="3.40.50.720">
    <property type="entry name" value="NAD(P)-binding Rossmann-like Domain"/>
    <property type="match status" value="1"/>
</dbReference>
<dbReference type="PANTHER" id="PTHR43963">
    <property type="entry name" value="CARBONYL REDUCTASE 1-RELATED"/>
    <property type="match status" value="1"/>
</dbReference>
<evidence type="ECO:0000256" key="4">
    <source>
        <dbReference type="RuleBase" id="RU000363"/>
    </source>
</evidence>
<evidence type="ECO:0000256" key="3">
    <source>
        <dbReference type="ARBA" id="ARBA00023002"/>
    </source>
</evidence>
<dbReference type="SUPFAM" id="SSF51735">
    <property type="entry name" value="NAD(P)-binding Rossmann-fold domains"/>
    <property type="match status" value="1"/>
</dbReference>
<protein>
    <submittedName>
        <fullName evidence="5">Oxidoreductase</fullName>
    </submittedName>
</protein>